<evidence type="ECO:0000256" key="1">
    <source>
        <dbReference type="ARBA" id="ARBA00004370"/>
    </source>
</evidence>
<name>A0A511N3A0_DEIC1</name>
<dbReference type="Gene3D" id="3.30.450.350">
    <property type="entry name" value="CHASE domain"/>
    <property type="match status" value="1"/>
</dbReference>
<dbReference type="InterPro" id="IPR035919">
    <property type="entry name" value="EAL_sf"/>
</dbReference>
<dbReference type="SUPFAM" id="SSF141868">
    <property type="entry name" value="EAL domain-like"/>
    <property type="match status" value="1"/>
</dbReference>
<accession>A0A511N3A0</accession>
<feature type="transmembrane region" description="Helical" evidence="5">
    <location>
        <begin position="254"/>
        <end position="276"/>
    </location>
</feature>
<dbReference type="InterPro" id="IPR000014">
    <property type="entry name" value="PAS"/>
</dbReference>
<dbReference type="Gene3D" id="3.30.450.20">
    <property type="entry name" value="PAS domain"/>
    <property type="match status" value="1"/>
</dbReference>
<keyword evidence="4 5" id="KW-0472">Membrane</keyword>
<dbReference type="Pfam" id="PF13188">
    <property type="entry name" value="PAS_8"/>
    <property type="match status" value="1"/>
</dbReference>
<dbReference type="SMART" id="SM00052">
    <property type="entry name" value="EAL"/>
    <property type="match status" value="1"/>
</dbReference>
<dbReference type="InterPro" id="IPR035965">
    <property type="entry name" value="PAS-like_dom_sf"/>
</dbReference>
<dbReference type="PROSITE" id="PS50839">
    <property type="entry name" value="CHASE"/>
    <property type="match status" value="1"/>
</dbReference>
<dbReference type="InterPro" id="IPR029787">
    <property type="entry name" value="Nucleotide_cyclase"/>
</dbReference>
<evidence type="ECO:0000259" key="6">
    <source>
        <dbReference type="PROSITE" id="PS50112"/>
    </source>
</evidence>
<dbReference type="InterPro" id="IPR000160">
    <property type="entry name" value="GGDEF_dom"/>
</dbReference>
<dbReference type="InterPro" id="IPR043128">
    <property type="entry name" value="Rev_trsase/Diguanyl_cyclase"/>
</dbReference>
<dbReference type="FunFam" id="3.20.20.450:FF:000001">
    <property type="entry name" value="Cyclic di-GMP phosphodiesterase yahA"/>
    <property type="match status" value="1"/>
</dbReference>
<dbReference type="PROSITE" id="PS50112">
    <property type="entry name" value="PAS"/>
    <property type="match status" value="1"/>
</dbReference>
<keyword evidence="11" id="KW-1185">Reference proteome</keyword>
<dbReference type="GO" id="GO:0016020">
    <property type="term" value="C:membrane"/>
    <property type="evidence" value="ECO:0007669"/>
    <property type="project" value="UniProtKB-SubCell"/>
</dbReference>
<dbReference type="PANTHER" id="PTHR44757:SF2">
    <property type="entry name" value="BIOFILM ARCHITECTURE MAINTENANCE PROTEIN MBAA"/>
    <property type="match status" value="1"/>
</dbReference>
<dbReference type="SUPFAM" id="SSF55785">
    <property type="entry name" value="PYP-like sensor domain (PAS domain)"/>
    <property type="match status" value="1"/>
</dbReference>
<feature type="domain" description="EAL" evidence="8">
    <location>
        <begin position="596"/>
        <end position="850"/>
    </location>
</feature>
<dbReference type="Gene3D" id="3.20.20.450">
    <property type="entry name" value="EAL domain"/>
    <property type="match status" value="1"/>
</dbReference>
<feature type="domain" description="PAS" evidence="6">
    <location>
        <begin position="296"/>
        <end position="368"/>
    </location>
</feature>
<reference evidence="10 11" key="1">
    <citation type="submission" date="2019-07" db="EMBL/GenBank/DDBJ databases">
        <title>Whole genome shotgun sequence of Deinococcus cellulosilyticus NBRC 106333.</title>
        <authorList>
            <person name="Hosoyama A."/>
            <person name="Uohara A."/>
            <person name="Ohji S."/>
            <person name="Ichikawa N."/>
        </authorList>
    </citation>
    <scope>NUCLEOTIDE SEQUENCE [LARGE SCALE GENOMIC DNA]</scope>
    <source>
        <strain evidence="10 11">NBRC 106333</strain>
    </source>
</reference>
<evidence type="ECO:0000259" key="7">
    <source>
        <dbReference type="PROSITE" id="PS50839"/>
    </source>
</evidence>
<dbReference type="AlphaFoldDB" id="A0A511N3A0"/>
<dbReference type="CDD" id="cd01948">
    <property type="entry name" value="EAL"/>
    <property type="match status" value="1"/>
</dbReference>
<feature type="domain" description="GGDEF" evidence="9">
    <location>
        <begin position="455"/>
        <end position="587"/>
    </location>
</feature>
<dbReference type="EMBL" id="BJXB01000013">
    <property type="protein sequence ID" value="GEM47335.1"/>
    <property type="molecule type" value="Genomic_DNA"/>
</dbReference>
<dbReference type="SMART" id="SM00091">
    <property type="entry name" value="PAS"/>
    <property type="match status" value="1"/>
</dbReference>
<dbReference type="InterPro" id="IPR006189">
    <property type="entry name" value="CHASE_dom"/>
</dbReference>
<proteinExistence type="predicted"/>
<dbReference type="GO" id="GO:0007165">
    <property type="term" value="P:signal transduction"/>
    <property type="evidence" value="ECO:0007669"/>
    <property type="project" value="UniProtKB-ARBA"/>
</dbReference>
<evidence type="ECO:0000256" key="5">
    <source>
        <dbReference type="SAM" id="Phobius"/>
    </source>
</evidence>
<dbReference type="Proteomes" id="UP000321306">
    <property type="component" value="Unassembled WGS sequence"/>
</dbReference>
<evidence type="ECO:0000259" key="8">
    <source>
        <dbReference type="PROSITE" id="PS50883"/>
    </source>
</evidence>
<dbReference type="GO" id="GO:0003824">
    <property type="term" value="F:catalytic activity"/>
    <property type="evidence" value="ECO:0007669"/>
    <property type="project" value="UniProtKB-ARBA"/>
</dbReference>
<comment type="subcellular location">
    <subcellularLocation>
        <location evidence="1">Membrane</location>
    </subcellularLocation>
</comment>
<dbReference type="RefSeq" id="WP_146885505.1">
    <property type="nucleotide sequence ID" value="NZ_BJXB01000013.1"/>
</dbReference>
<evidence type="ECO:0000256" key="4">
    <source>
        <dbReference type="ARBA" id="ARBA00023136"/>
    </source>
</evidence>
<dbReference type="InterPro" id="IPR042240">
    <property type="entry name" value="CHASE_sf"/>
</dbReference>
<evidence type="ECO:0000313" key="11">
    <source>
        <dbReference type="Proteomes" id="UP000321306"/>
    </source>
</evidence>
<feature type="domain" description="CHASE" evidence="7">
    <location>
        <begin position="103"/>
        <end position="241"/>
    </location>
</feature>
<organism evidence="10 11">
    <name type="scientific">Deinococcus cellulosilyticus (strain DSM 18568 / NBRC 106333 / KACC 11606 / 5516J-15)</name>
    <dbReference type="NCBI Taxonomy" id="1223518"/>
    <lineage>
        <taxon>Bacteria</taxon>
        <taxon>Thermotogati</taxon>
        <taxon>Deinococcota</taxon>
        <taxon>Deinococci</taxon>
        <taxon>Deinococcales</taxon>
        <taxon>Deinococcaceae</taxon>
        <taxon>Deinococcus</taxon>
    </lineage>
</organism>
<gene>
    <name evidence="10" type="ORF">DC3_29700</name>
</gene>
<dbReference type="NCBIfam" id="TIGR00254">
    <property type="entry name" value="GGDEF"/>
    <property type="match status" value="1"/>
</dbReference>
<dbReference type="SUPFAM" id="SSF55073">
    <property type="entry name" value="Nucleotide cyclase"/>
    <property type="match status" value="1"/>
</dbReference>
<evidence type="ECO:0000256" key="2">
    <source>
        <dbReference type="ARBA" id="ARBA00022692"/>
    </source>
</evidence>
<dbReference type="CDD" id="cd00130">
    <property type="entry name" value="PAS"/>
    <property type="match status" value="1"/>
</dbReference>
<evidence type="ECO:0000256" key="3">
    <source>
        <dbReference type="ARBA" id="ARBA00022989"/>
    </source>
</evidence>
<dbReference type="Pfam" id="PF03924">
    <property type="entry name" value="CHASE"/>
    <property type="match status" value="1"/>
</dbReference>
<dbReference type="InterPro" id="IPR052155">
    <property type="entry name" value="Biofilm_reg_signaling"/>
</dbReference>
<dbReference type="Gene3D" id="3.30.70.270">
    <property type="match status" value="1"/>
</dbReference>
<comment type="caution">
    <text evidence="10">The sequence shown here is derived from an EMBL/GenBank/DDBJ whole genome shotgun (WGS) entry which is preliminary data.</text>
</comment>
<feature type="transmembrane region" description="Helical" evidence="5">
    <location>
        <begin position="12"/>
        <end position="31"/>
    </location>
</feature>
<dbReference type="SMART" id="SM00267">
    <property type="entry name" value="GGDEF"/>
    <property type="match status" value="1"/>
</dbReference>
<dbReference type="PROSITE" id="PS50887">
    <property type="entry name" value="GGDEF"/>
    <property type="match status" value="1"/>
</dbReference>
<dbReference type="InterPro" id="IPR001633">
    <property type="entry name" value="EAL_dom"/>
</dbReference>
<sequence length="860" mass="97734">MNPSGVIKAKWFTALAVLFVMVVGGVIVGLSEKQAFEMDRRIVQQRSDEQIRALQHELENSISAVYALAAVVRQNKGTVDEFYPLAEQMLQVYPGIRALQLAPEGIIRYTHPYLNNDAAFGLNLFTDERTKVYSEQAVKTRKLTLAGPVELIQGGQGLVARNPVFLQDGRFWGFVQVVLDLPQLLRLANLSLLEQEGYSYRLTFTNPNNDQQQSIAASQSPLTDHPLAVPIQVPNGKWMLEVTPAQGWLDATAILLKSIFVLVLSGMVGLLVWLIMRQPLKLTQIVMERTQELGESLALLEAIFDATSDAMLVVDSGGRMVTCNTQFLTLWGISRQELQNYGNLALRYPPILKQISDFEAFREVLQESLRSPERTQSDLIYLENGRALEYISKPYYLHQQIRGKLWAFQDVTQRRRAEERVRTLAYYDRLTLLPNRAYLEENGPRLLQEVHESNGTLAFLYLDLDNFKTINDSLGPNIGDRVLHYFGQRLKQVLSVRDQLIHLSGDEFVLLMPHITPQKVQDTLQEIIELTRQPFAIEGKQLLATPSIGVVFYPQDGTDLDTLMRNADTAMHQAKATGRNTYQIFTPEMSKAATERLQVETDLRQAIENNEFIVFYQPIINAQTGECIAAEALIRWLHPEKGMIPPIRFIPIAESTGLILPLGRWILNEVCRQNHEWRENGQPMIPIGVNFSALQFRQNDVLDTIQEALERFDLPAQYLQVELTESLVMQDVEKTTQILHDLSRLGVMSAIDDFGTGYSSLAYLKRFPIRKIKIDRSFIRDLTHDPDDQILVKAMIDLARNMHLHVVAEGVEDEQQLQVLRSMGCHEIQGYLISRPVPAKEFQQFLGNLSTAPSFRNKLD</sequence>
<dbReference type="OrthoDB" id="67308at2"/>
<dbReference type="PROSITE" id="PS50883">
    <property type="entry name" value="EAL"/>
    <property type="match status" value="1"/>
</dbReference>
<dbReference type="Pfam" id="PF00563">
    <property type="entry name" value="EAL"/>
    <property type="match status" value="1"/>
</dbReference>
<protein>
    <submittedName>
        <fullName evidence="10">Uncharacterized protein</fullName>
    </submittedName>
</protein>
<dbReference type="Pfam" id="PF00990">
    <property type="entry name" value="GGDEF"/>
    <property type="match status" value="1"/>
</dbReference>
<evidence type="ECO:0000313" key="10">
    <source>
        <dbReference type="EMBL" id="GEM47335.1"/>
    </source>
</evidence>
<dbReference type="CDD" id="cd01949">
    <property type="entry name" value="GGDEF"/>
    <property type="match status" value="1"/>
</dbReference>
<dbReference type="SMART" id="SM01079">
    <property type="entry name" value="CHASE"/>
    <property type="match status" value="1"/>
</dbReference>
<dbReference type="NCBIfam" id="TIGR00229">
    <property type="entry name" value="sensory_box"/>
    <property type="match status" value="1"/>
</dbReference>
<evidence type="ECO:0000259" key="9">
    <source>
        <dbReference type="PROSITE" id="PS50887"/>
    </source>
</evidence>
<dbReference type="PANTHER" id="PTHR44757">
    <property type="entry name" value="DIGUANYLATE CYCLASE DGCP"/>
    <property type="match status" value="1"/>
</dbReference>
<keyword evidence="3 5" id="KW-1133">Transmembrane helix</keyword>
<keyword evidence="2 5" id="KW-0812">Transmembrane</keyword>